<protein>
    <submittedName>
        <fullName evidence="4">Peptidoglycan-binding protein</fullName>
    </submittedName>
</protein>
<dbReference type="InterPro" id="IPR059180">
    <property type="entry name" value="3D_YorM"/>
</dbReference>
<reference evidence="4 5" key="1">
    <citation type="submission" date="2014-08" db="EMBL/GenBank/DDBJ databases">
        <title>Clostridium innocuum, an unnegligible vancomycin-resistant pathogen causing extra-intestinal infections.</title>
        <authorList>
            <person name="Feng Y."/>
            <person name="Chiu C.-H."/>
        </authorList>
    </citation>
    <scope>NUCLEOTIDE SEQUENCE [LARGE SCALE GENOMIC DNA]</scope>
    <source>
        <strain evidence="4 5">AN88</strain>
    </source>
</reference>
<sequence>MNSKRIKFALFICVFALYGCASSASVPQKSLNTVNNKHTVSQDTLHTNSLIQTKDTSMAAMAFHAYGPMQKSGSMFRSMRDEHGVLLMKSDVEGYAKKMKQKVVKERKRQVQLEKKRKEQERLKRMEKESSQAFSPKITTYGVDCYGCGGESGRGGTSLGVALDLTLGVQMPDGSWQPGIRYGNYYIVAADPSIPLCSILKISDHGLSGSGITPDQPYYAIVLDRGGAIQGNHIDLYIGSENSGAIVPVKNTQAKAQIIREGGKNGARSCAL</sequence>
<keyword evidence="1" id="KW-0175">Coiled coil</keyword>
<feature type="coiled-coil region" evidence="1">
    <location>
        <begin position="96"/>
        <end position="129"/>
    </location>
</feature>
<gene>
    <name evidence="4" type="ORF">CIAN88_19350</name>
</gene>
<proteinExistence type="predicted"/>
<comment type="caution">
    <text evidence="4">The sequence shown here is derived from an EMBL/GenBank/DDBJ whole genome shotgun (WGS) entry which is preliminary data.</text>
</comment>
<dbReference type="InterPro" id="IPR036908">
    <property type="entry name" value="RlpA-like_sf"/>
</dbReference>
<organism evidence="4 5">
    <name type="scientific">Clostridium innocuum</name>
    <dbReference type="NCBI Taxonomy" id="1522"/>
    <lineage>
        <taxon>Bacteria</taxon>
        <taxon>Bacillati</taxon>
        <taxon>Bacillota</taxon>
        <taxon>Clostridia</taxon>
        <taxon>Eubacteriales</taxon>
        <taxon>Clostridiaceae</taxon>
        <taxon>Clostridium</taxon>
    </lineage>
</organism>
<dbReference type="Proteomes" id="UP000030008">
    <property type="component" value="Unassembled WGS sequence"/>
</dbReference>
<name>A0A099I313_CLOIN</name>
<evidence type="ECO:0000256" key="2">
    <source>
        <dbReference type="SAM" id="SignalP"/>
    </source>
</evidence>
<dbReference type="EMBL" id="JQIF01000104">
    <property type="protein sequence ID" value="KGJ51652.1"/>
    <property type="molecule type" value="Genomic_DNA"/>
</dbReference>
<keyword evidence="2" id="KW-0732">Signal</keyword>
<evidence type="ECO:0000313" key="5">
    <source>
        <dbReference type="Proteomes" id="UP000030008"/>
    </source>
</evidence>
<dbReference type="GO" id="GO:0019867">
    <property type="term" value="C:outer membrane"/>
    <property type="evidence" value="ECO:0007669"/>
    <property type="project" value="InterPro"/>
</dbReference>
<dbReference type="GO" id="GO:0009254">
    <property type="term" value="P:peptidoglycan turnover"/>
    <property type="evidence" value="ECO:0007669"/>
    <property type="project" value="InterPro"/>
</dbReference>
<dbReference type="GO" id="GO:0004553">
    <property type="term" value="F:hydrolase activity, hydrolyzing O-glycosyl compounds"/>
    <property type="evidence" value="ECO:0007669"/>
    <property type="project" value="InterPro"/>
</dbReference>
<dbReference type="Pfam" id="PF06725">
    <property type="entry name" value="3D"/>
    <property type="match status" value="1"/>
</dbReference>
<dbReference type="RefSeq" id="WP_044907526.1">
    <property type="nucleotide sequence ID" value="NZ_JQIF01000104.1"/>
</dbReference>
<evidence type="ECO:0000259" key="3">
    <source>
        <dbReference type="Pfam" id="PF06725"/>
    </source>
</evidence>
<evidence type="ECO:0000256" key="1">
    <source>
        <dbReference type="SAM" id="Coils"/>
    </source>
</evidence>
<feature type="signal peptide" evidence="2">
    <location>
        <begin position="1"/>
        <end position="23"/>
    </location>
</feature>
<evidence type="ECO:0000313" key="4">
    <source>
        <dbReference type="EMBL" id="KGJ51652.1"/>
    </source>
</evidence>
<dbReference type="InterPro" id="IPR010611">
    <property type="entry name" value="3D_dom"/>
</dbReference>
<feature type="chain" id="PRO_5001946676" evidence="2">
    <location>
        <begin position="24"/>
        <end position="272"/>
    </location>
</feature>
<feature type="domain" description="3D" evidence="3">
    <location>
        <begin position="188"/>
        <end position="242"/>
    </location>
</feature>
<dbReference type="CDD" id="cd14667">
    <property type="entry name" value="3D_containing_proteins"/>
    <property type="match status" value="1"/>
</dbReference>
<dbReference type="AlphaFoldDB" id="A0A099I313"/>
<accession>A0A099I313</accession>
<dbReference type="SUPFAM" id="SSF50685">
    <property type="entry name" value="Barwin-like endoglucanases"/>
    <property type="match status" value="1"/>
</dbReference>
<dbReference type="PROSITE" id="PS51257">
    <property type="entry name" value="PROKAR_LIPOPROTEIN"/>
    <property type="match status" value="1"/>
</dbReference>